<sequence>LLNATVKRWEASASGNDSKFAVVLIRGLRSVAAIHSGCGHAVKPAVRFRPWLTFKA</sequence>
<dbReference type="EMBL" id="AZMM01001216">
    <property type="protein sequence ID" value="ETJ44782.1"/>
    <property type="molecule type" value="Genomic_DNA"/>
</dbReference>
<gene>
    <name evidence="1" type="ORF">Q604_UNBC01216G0001</name>
</gene>
<dbReference type="AlphaFoldDB" id="W1YQP9"/>
<evidence type="ECO:0000313" key="1">
    <source>
        <dbReference type="EMBL" id="ETJ44782.1"/>
    </source>
</evidence>
<organism evidence="1">
    <name type="scientific">human gut metagenome</name>
    <dbReference type="NCBI Taxonomy" id="408170"/>
    <lineage>
        <taxon>unclassified sequences</taxon>
        <taxon>metagenomes</taxon>
        <taxon>organismal metagenomes</taxon>
    </lineage>
</organism>
<reference evidence="1" key="1">
    <citation type="submission" date="2013-12" db="EMBL/GenBank/DDBJ databases">
        <title>A Varibaculum cambriense genome reconstructed from a premature infant gut community with otherwise low bacterial novelty that shifts toward anaerobic metabolism during the third week of life.</title>
        <authorList>
            <person name="Brown C.T."/>
            <person name="Sharon I."/>
            <person name="Thomas B.C."/>
            <person name="Castelle C.J."/>
            <person name="Morowitz M.J."/>
            <person name="Banfield J.F."/>
        </authorList>
    </citation>
    <scope>NUCLEOTIDE SEQUENCE</scope>
</reference>
<feature type="non-terminal residue" evidence="1">
    <location>
        <position position="1"/>
    </location>
</feature>
<accession>W1YQP9</accession>
<comment type="caution">
    <text evidence="1">The sequence shown here is derived from an EMBL/GenBank/DDBJ whole genome shotgun (WGS) entry which is preliminary data.</text>
</comment>
<protein>
    <submittedName>
        <fullName evidence="1">Uncharacterized protein</fullName>
    </submittedName>
</protein>
<proteinExistence type="predicted"/>
<name>W1YQP9_9ZZZZ</name>